<gene>
    <name evidence="1" type="ORF">PTE_02915</name>
</gene>
<organism evidence="1 2">
    <name type="scientific">Photorhabdus khanii NC19</name>
    <dbReference type="NCBI Taxonomy" id="1004151"/>
    <lineage>
        <taxon>Bacteria</taxon>
        <taxon>Pseudomonadati</taxon>
        <taxon>Pseudomonadota</taxon>
        <taxon>Gammaproteobacteria</taxon>
        <taxon>Enterobacterales</taxon>
        <taxon>Morganellaceae</taxon>
        <taxon>Photorhabdus</taxon>
    </lineage>
</organism>
<comment type="caution">
    <text evidence="1">The sequence shown here is derived from an EMBL/GenBank/DDBJ whole genome shotgun (WGS) entry which is preliminary data.</text>
</comment>
<dbReference type="InterPro" id="IPR010982">
    <property type="entry name" value="Lambda_DNA-bd_dom_sf"/>
</dbReference>
<dbReference type="EMBL" id="AYSJ01000013">
    <property type="protein sequence ID" value="ETS30967.1"/>
    <property type="molecule type" value="Genomic_DNA"/>
</dbReference>
<name>W3V544_9GAMM</name>
<evidence type="ECO:0008006" key="3">
    <source>
        <dbReference type="Google" id="ProtNLM"/>
    </source>
</evidence>
<proteinExistence type="predicted"/>
<dbReference type="AlphaFoldDB" id="W3V544"/>
<reference evidence="1 2" key="1">
    <citation type="submission" date="2013-11" db="EMBL/GenBank/DDBJ databases">
        <title>Elucidation of the Photorhabdus temperata genome and generation of transposon mutant library to identify motility mutants.</title>
        <authorList>
            <person name="Hurst S.G.IV."/>
            <person name="Micheals B."/>
            <person name="Abebe-Akele F."/>
            <person name="Rowedder H."/>
            <person name="Bullock H."/>
            <person name="Jackobeck R."/>
            <person name="Janicki E."/>
            <person name="Tisa L.S."/>
        </authorList>
    </citation>
    <scope>NUCLEOTIDE SEQUENCE [LARGE SCALE GENOMIC DNA]</scope>
    <source>
        <strain evidence="1 2">NC19</strain>
    </source>
</reference>
<accession>W3V544</accession>
<dbReference type="Proteomes" id="UP000018957">
    <property type="component" value="Unassembled WGS sequence"/>
</dbReference>
<keyword evidence="2" id="KW-1185">Reference proteome</keyword>
<dbReference type="GO" id="GO:0003677">
    <property type="term" value="F:DNA binding"/>
    <property type="evidence" value="ECO:0007669"/>
    <property type="project" value="InterPro"/>
</dbReference>
<dbReference type="SUPFAM" id="SSF47413">
    <property type="entry name" value="lambda repressor-like DNA-binding domains"/>
    <property type="match status" value="1"/>
</dbReference>
<evidence type="ECO:0000313" key="2">
    <source>
        <dbReference type="Proteomes" id="UP000018957"/>
    </source>
</evidence>
<dbReference type="Gene3D" id="1.10.260.40">
    <property type="entry name" value="lambda repressor-like DNA-binding domains"/>
    <property type="match status" value="1"/>
</dbReference>
<protein>
    <recommendedName>
        <fullName evidence="3">Addiction module antidote protein, HigA family</fullName>
    </recommendedName>
</protein>
<evidence type="ECO:0000313" key="1">
    <source>
        <dbReference type="EMBL" id="ETS30967.1"/>
    </source>
</evidence>
<sequence>MKMFNPPHPGEVIADFLEEPDLGIRDLARALDIAPSTAQHLVSCKQPELRVKRLSFFTCILSVKCLS</sequence>
<dbReference type="PATRIC" id="fig|1004151.3.peg.3011"/>